<dbReference type="Proteomes" id="UP001596413">
    <property type="component" value="Unassembled WGS sequence"/>
</dbReference>
<dbReference type="PRINTS" id="PR00419">
    <property type="entry name" value="ADXRDTASE"/>
</dbReference>
<dbReference type="InterPro" id="IPR055275">
    <property type="entry name" value="Ferredox_Rdtase"/>
</dbReference>
<comment type="cofactor">
    <cofactor evidence="1">
        <name>FAD</name>
        <dbReference type="ChEBI" id="CHEBI:57692"/>
    </cofactor>
</comment>
<evidence type="ECO:0000256" key="10">
    <source>
        <dbReference type="ARBA" id="ARBA00047776"/>
    </source>
</evidence>
<dbReference type="SUPFAM" id="SSF51971">
    <property type="entry name" value="Nucleotide-binding domain"/>
    <property type="match status" value="1"/>
</dbReference>
<keyword evidence="3" id="KW-0285">Flavoprotein</keyword>
<evidence type="ECO:0000259" key="11">
    <source>
        <dbReference type="PROSITE" id="PS51379"/>
    </source>
</evidence>
<keyword evidence="4" id="KW-0479">Metal-binding</keyword>
<keyword evidence="6" id="KW-0521">NADP</keyword>
<dbReference type="PROSITE" id="PS51379">
    <property type="entry name" value="4FE4S_FER_2"/>
    <property type="match status" value="2"/>
</dbReference>
<evidence type="ECO:0000256" key="3">
    <source>
        <dbReference type="ARBA" id="ARBA00022630"/>
    </source>
</evidence>
<evidence type="ECO:0000256" key="2">
    <source>
        <dbReference type="ARBA" id="ARBA00013223"/>
    </source>
</evidence>
<sequence length="538" mass="57261">MPHVVTRSCCADASCVLACPVNCIHPAPGEEGFGQAEMLYIDERSCVDCGACVSACPVDAIKPHTKLGEGELPFLELNRSYYRDNAHEDRAPMYVLPKARPIPPGELSVGVVGAGPAGLFAADELLRHPEVSVTVYDRLPTPYGLARAGVAPDHQDTKQVSELFRVIESQPGFSYRLGVEVGRDTTHADLLREHHAVIYAVGAATDKRLGIEGEDLPGSVSATDFVAWYNGHPDRAGDHYDLDCERAVVVGNGNVALDVARILTADPGALARTDISDRALDALRASAIREVVLLGRRGPAQAAFTVPELIALSALREVDVLVEGWPEGLAADGSQAEGGERVRLLAELATRTPVEGRRRIVLRFCAAPVRIEGDTAVTALELAATELSAGTDGTVRATLTERRELLTTGLVLRSIGYRARPVAGLPFDEAAATVVHERGRVEPGVYVAGWIKRGPTGFIGTNKTCAKETVEALLEDFAAQRLTAPTSTHPASGPVPGITTAGWRAIDRTERAAGEAQGRPRVKLTSTEAMLDAASQPH</sequence>
<keyword evidence="8" id="KW-0408">Iron</keyword>
<proteinExistence type="predicted"/>
<evidence type="ECO:0000313" key="12">
    <source>
        <dbReference type="EMBL" id="MFC7219115.1"/>
    </source>
</evidence>
<dbReference type="Pfam" id="PF00037">
    <property type="entry name" value="Fer4"/>
    <property type="match status" value="1"/>
</dbReference>
<dbReference type="Gene3D" id="3.50.50.60">
    <property type="entry name" value="FAD/NAD(P)-binding domain"/>
    <property type="match status" value="1"/>
</dbReference>
<evidence type="ECO:0000313" key="13">
    <source>
        <dbReference type="Proteomes" id="UP001596413"/>
    </source>
</evidence>
<dbReference type="PROSITE" id="PS00198">
    <property type="entry name" value="4FE4S_FER_1"/>
    <property type="match status" value="1"/>
</dbReference>
<comment type="caution">
    <text evidence="12">The sequence shown here is derived from an EMBL/GenBank/DDBJ whole genome shotgun (WGS) entry which is preliminary data.</text>
</comment>
<accession>A0ABW2GEB4</accession>
<reference evidence="13" key="1">
    <citation type="journal article" date="2019" name="Int. J. Syst. Evol. Microbiol.">
        <title>The Global Catalogue of Microorganisms (GCM) 10K type strain sequencing project: providing services to taxonomists for standard genome sequencing and annotation.</title>
        <authorList>
            <consortium name="The Broad Institute Genomics Platform"/>
            <consortium name="The Broad Institute Genome Sequencing Center for Infectious Disease"/>
            <person name="Wu L."/>
            <person name="Ma J."/>
        </authorList>
    </citation>
    <scope>NUCLEOTIDE SEQUENCE [LARGE SCALE GENOMIC DNA]</scope>
    <source>
        <strain evidence="13">CGMCC 1.13681</strain>
    </source>
</reference>
<evidence type="ECO:0000256" key="8">
    <source>
        <dbReference type="ARBA" id="ARBA00023004"/>
    </source>
</evidence>
<dbReference type="InterPro" id="IPR023753">
    <property type="entry name" value="FAD/NAD-binding_dom"/>
</dbReference>
<dbReference type="EC" id="1.18.1.2" evidence="2"/>
<dbReference type="SUPFAM" id="SSF54862">
    <property type="entry name" value="4Fe-4S ferredoxins"/>
    <property type="match status" value="1"/>
</dbReference>
<keyword evidence="7" id="KW-0560">Oxidoreductase</keyword>
<keyword evidence="13" id="KW-1185">Reference proteome</keyword>
<dbReference type="RefSeq" id="WP_386414647.1">
    <property type="nucleotide sequence ID" value="NZ_JBHSZO010000018.1"/>
</dbReference>
<evidence type="ECO:0000256" key="5">
    <source>
        <dbReference type="ARBA" id="ARBA00022827"/>
    </source>
</evidence>
<comment type="catalytic activity">
    <reaction evidence="10">
        <text>2 reduced [2Fe-2S]-[ferredoxin] + NADP(+) + H(+) = 2 oxidized [2Fe-2S]-[ferredoxin] + NADPH</text>
        <dbReference type="Rhea" id="RHEA:20125"/>
        <dbReference type="Rhea" id="RHEA-COMP:10000"/>
        <dbReference type="Rhea" id="RHEA-COMP:10001"/>
        <dbReference type="ChEBI" id="CHEBI:15378"/>
        <dbReference type="ChEBI" id="CHEBI:33737"/>
        <dbReference type="ChEBI" id="CHEBI:33738"/>
        <dbReference type="ChEBI" id="CHEBI:57783"/>
        <dbReference type="ChEBI" id="CHEBI:58349"/>
        <dbReference type="EC" id="1.18.1.2"/>
    </reaction>
</comment>
<dbReference type="Gene3D" id="3.40.50.720">
    <property type="entry name" value="NAD(P)-binding Rossmann-like Domain"/>
    <property type="match status" value="1"/>
</dbReference>
<dbReference type="InterPro" id="IPR036188">
    <property type="entry name" value="FAD/NAD-bd_sf"/>
</dbReference>
<evidence type="ECO:0000256" key="7">
    <source>
        <dbReference type="ARBA" id="ARBA00023002"/>
    </source>
</evidence>
<dbReference type="Pfam" id="PF07992">
    <property type="entry name" value="Pyr_redox_2"/>
    <property type="match status" value="1"/>
</dbReference>
<feature type="domain" description="4Fe-4S ferredoxin-type" evidence="11">
    <location>
        <begin position="37"/>
        <end position="66"/>
    </location>
</feature>
<evidence type="ECO:0000256" key="9">
    <source>
        <dbReference type="ARBA" id="ARBA00023014"/>
    </source>
</evidence>
<protein>
    <recommendedName>
        <fullName evidence="2">ferredoxin--NADP(+) reductase</fullName>
        <ecNumber evidence="2">1.18.1.2</ecNumber>
    </recommendedName>
</protein>
<gene>
    <name evidence="12" type="ORF">ACFQLX_13200</name>
</gene>
<dbReference type="Gene3D" id="3.30.70.20">
    <property type="match status" value="1"/>
</dbReference>
<dbReference type="InterPro" id="IPR017896">
    <property type="entry name" value="4Fe4S_Fe-S-bd"/>
</dbReference>
<evidence type="ECO:0000256" key="1">
    <source>
        <dbReference type="ARBA" id="ARBA00001974"/>
    </source>
</evidence>
<dbReference type="PANTHER" id="PTHR48467:SF1">
    <property type="entry name" value="GLUTAMATE SYNTHASE 1 [NADH], CHLOROPLASTIC-LIKE"/>
    <property type="match status" value="1"/>
</dbReference>
<evidence type="ECO:0000256" key="6">
    <source>
        <dbReference type="ARBA" id="ARBA00022857"/>
    </source>
</evidence>
<organism evidence="12 13">
    <name type="scientific">Streptomyces polyrhachis</name>
    <dbReference type="NCBI Taxonomy" id="1282885"/>
    <lineage>
        <taxon>Bacteria</taxon>
        <taxon>Bacillati</taxon>
        <taxon>Actinomycetota</taxon>
        <taxon>Actinomycetes</taxon>
        <taxon>Kitasatosporales</taxon>
        <taxon>Streptomycetaceae</taxon>
        <taxon>Streptomyces</taxon>
    </lineage>
</organism>
<dbReference type="PANTHER" id="PTHR48467">
    <property type="entry name" value="GLUTAMATE SYNTHASE 1 [NADH], CHLOROPLASTIC-LIKE"/>
    <property type="match status" value="1"/>
</dbReference>
<evidence type="ECO:0000256" key="4">
    <source>
        <dbReference type="ARBA" id="ARBA00022723"/>
    </source>
</evidence>
<keyword evidence="5" id="KW-0274">FAD</keyword>
<dbReference type="EMBL" id="JBHSZO010000018">
    <property type="protein sequence ID" value="MFC7219115.1"/>
    <property type="molecule type" value="Genomic_DNA"/>
</dbReference>
<keyword evidence="9" id="KW-0411">Iron-sulfur</keyword>
<dbReference type="InterPro" id="IPR017900">
    <property type="entry name" value="4Fe4S_Fe_S_CS"/>
</dbReference>
<name>A0ABW2GEB4_9ACTN</name>
<feature type="domain" description="4Fe-4S ferredoxin-type" evidence="11">
    <location>
        <begin position="1"/>
        <end position="29"/>
    </location>
</feature>